<sequence>MRDHRPTSTESIISGSKLHQLQEHAELIHQLNQLLVSLLPKGTANQCRAANIRNGFLIIEVASAAIKMKLDYERLSILNQLRANGFARLSGIEVRINPELYRQQQEQEKPVKKRPPLSDSAASSILTTAGMATSPKLKARLENIARLAKKGDE</sequence>
<dbReference type="OrthoDB" id="5767011at2"/>
<organism evidence="2 3">
    <name type="scientific">Vibrio albus</name>
    <dbReference type="NCBI Taxonomy" id="2200953"/>
    <lineage>
        <taxon>Bacteria</taxon>
        <taxon>Pseudomonadati</taxon>
        <taxon>Pseudomonadota</taxon>
        <taxon>Gammaproteobacteria</taxon>
        <taxon>Vibrionales</taxon>
        <taxon>Vibrionaceae</taxon>
        <taxon>Vibrio</taxon>
    </lineage>
</organism>
<evidence type="ECO:0000256" key="1">
    <source>
        <dbReference type="SAM" id="MobiDB-lite"/>
    </source>
</evidence>
<dbReference type="EMBL" id="QFWT01000011">
    <property type="protein sequence ID" value="PWI32124.1"/>
    <property type="molecule type" value="Genomic_DNA"/>
</dbReference>
<feature type="region of interest" description="Disordered" evidence="1">
    <location>
        <begin position="101"/>
        <end position="129"/>
    </location>
</feature>
<dbReference type="AlphaFoldDB" id="A0A2U3B5X9"/>
<accession>A0A2U3B5X9</accession>
<evidence type="ECO:0000313" key="3">
    <source>
        <dbReference type="Proteomes" id="UP000245362"/>
    </source>
</evidence>
<gene>
    <name evidence="2" type="ORF">DI392_17310</name>
</gene>
<dbReference type="InterPro" id="IPR007922">
    <property type="entry name" value="DciA-like"/>
</dbReference>
<dbReference type="RefSeq" id="WP_109320953.1">
    <property type="nucleotide sequence ID" value="NZ_QFWT01000011.1"/>
</dbReference>
<keyword evidence="3" id="KW-1185">Reference proteome</keyword>
<protein>
    <submittedName>
        <fullName evidence="2">DUF721 domain-containing protein</fullName>
    </submittedName>
</protein>
<dbReference type="Pfam" id="PF05258">
    <property type="entry name" value="DciA"/>
    <property type="match status" value="1"/>
</dbReference>
<comment type="caution">
    <text evidence="2">The sequence shown here is derived from an EMBL/GenBank/DDBJ whole genome shotgun (WGS) entry which is preliminary data.</text>
</comment>
<name>A0A2U3B5X9_9VIBR</name>
<dbReference type="Proteomes" id="UP000245362">
    <property type="component" value="Unassembled WGS sequence"/>
</dbReference>
<evidence type="ECO:0000313" key="2">
    <source>
        <dbReference type="EMBL" id="PWI32124.1"/>
    </source>
</evidence>
<reference evidence="2 3" key="1">
    <citation type="submission" date="2018-05" db="EMBL/GenBank/DDBJ databases">
        <title>Vibrio limimaris sp. nov., isolated from marine sediment.</title>
        <authorList>
            <person name="Li C.-M."/>
        </authorList>
    </citation>
    <scope>NUCLEOTIDE SEQUENCE [LARGE SCALE GENOMIC DNA]</scope>
    <source>
        <strain evidence="2 3">E4404</strain>
    </source>
</reference>
<proteinExistence type="predicted"/>
<feature type="compositionally biased region" description="Polar residues" evidence="1">
    <location>
        <begin position="120"/>
        <end position="129"/>
    </location>
</feature>